<keyword evidence="8" id="KW-1185">Reference proteome</keyword>
<keyword evidence="4 5" id="KW-0472">Membrane</keyword>
<dbReference type="KEGG" id="dpi:BN4_12437"/>
<protein>
    <submittedName>
        <fullName evidence="7">DoxX family protein</fullName>
    </submittedName>
</protein>
<dbReference type="EMBL" id="FO203427">
    <property type="protein sequence ID" value="CCH49672.1"/>
    <property type="molecule type" value="Genomic_DNA"/>
</dbReference>
<reference evidence="7 8" key="1">
    <citation type="journal article" date="2013" name="PLoS ONE">
        <title>The first genomic and proteomic characterization of a deep-sea sulfate reducer: insights into the piezophilic lifestyle of Desulfovibrio piezophilus.</title>
        <authorList>
            <person name="Pradel N."/>
            <person name="Ji B."/>
            <person name="Gimenez G."/>
            <person name="Talla E."/>
            <person name="Lenoble P."/>
            <person name="Garel M."/>
            <person name="Tamburini C."/>
            <person name="Fourquet P."/>
            <person name="Lebrun R."/>
            <person name="Bertin P."/>
            <person name="Denis Y."/>
            <person name="Pophillat M."/>
            <person name="Barbe V."/>
            <person name="Ollivier B."/>
            <person name="Dolla A."/>
        </authorList>
    </citation>
    <scope>NUCLEOTIDE SEQUENCE [LARGE SCALE GENOMIC DNA]</scope>
    <source>
        <strain evidence="8">DSM 10523 / SB164P1</strain>
    </source>
</reference>
<dbReference type="Proteomes" id="UP000011724">
    <property type="component" value="Chromosome"/>
</dbReference>
<feature type="transmembrane region" description="Helical" evidence="5">
    <location>
        <begin position="12"/>
        <end position="31"/>
    </location>
</feature>
<evidence type="ECO:0000256" key="5">
    <source>
        <dbReference type="SAM" id="Phobius"/>
    </source>
</evidence>
<gene>
    <name evidence="7" type="ordered locus">BN4_12437</name>
</gene>
<keyword evidence="2 5" id="KW-0812">Transmembrane</keyword>
<evidence type="ECO:0000256" key="1">
    <source>
        <dbReference type="ARBA" id="ARBA00004141"/>
    </source>
</evidence>
<evidence type="ECO:0000256" key="2">
    <source>
        <dbReference type="ARBA" id="ARBA00022692"/>
    </source>
</evidence>
<dbReference type="RefSeq" id="WP_015415715.1">
    <property type="nucleotide sequence ID" value="NC_020409.1"/>
</dbReference>
<dbReference type="InterPro" id="IPR009908">
    <property type="entry name" value="Methylamine_util_MauE"/>
</dbReference>
<feature type="transmembrane region" description="Helical" evidence="5">
    <location>
        <begin position="78"/>
        <end position="99"/>
    </location>
</feature>
<dbReference type="HOGENOM" id="CLU_101331_3_0_7"/>
<comment type="subcellular location">
    <subcellularLocation>
        <location evidence="1">Membrane</location>
        <topology evidence="1">Multi-pass membrane protein</topology>
    </subcellularLocation>
</comment>
<accession>M1WTK6</accession>
<dbReference type="PATRIC" id="fig|879567.3.peg.2605"/>
<evidence type="ECO:0000256" key="4">
    <source>
        <dbReference type="ARBA" id="ARBA00023136"/>
    </source>
</evidence>
<dbReference type="AlphaFoldDB" id="M1WTK6"/>
<reference evidence="8" key="2">
    <citation type="journal article" date="2013" name="Stand. Genomic Sci.">
        <title>Complete genome sequence of Desulfocapsa sulfexigens, a marine deltaproteobacterium specialized in disproportionating inorganic sulfur compounds.</title>
        <authorList>
            <person name="Finster K.W."/>
            <person name="Kjeldsen K.U."/>
            <person name="Kube M."/>
            <person name="Reinhardt R."/>
            <person name="Mussmann M."/>
            <person name="Amann R."/>
            <person name="Schreiber L."/>
        </authorList>
    </citation>
    <scope>NUCLEOTIDE SEQUENCE [LARGE SCALE GENOMIC DNA]</scope>
    <source>
        <strain evidence="8">DSM 10523 / SB164P1</strain>
    </source>
</reference>
<organism evidence="7 8">
    <name type="scientific">Pseudodesulfovibrio piezophilus (strain DSM 21447 / JCM 15486 / C1TLV30)</name>
    <name type="common">Desulfovibrio piezophilus</name>
    <dbReference type="NCBI Taxonomy" id="1322246"/>
    <lineage>
        <taxon>Bacteria</taxon>
        <taxon>Pseudomonadati</taxon>
        <taxon>Thermodesulfobacteriota</taxon>
        <taxon>Desulfovibrionia</taxon>
        <taxon>Desulfovibrionales</taxon>
        <taxon>Desulfovibrionaceae</taxon>
    </lineage>
</organism>
<keyword evidence="3 5" id="KW-1133">Transmembrane helix</keyword>
<dbReference type="GO" id="GO:0016020">
    <property type="term" value="C:membrane"/>
    <property type="evidence" value="ECO:0007669"/>
    <property type="project" value="UniProtKB-SubCell"/>
</dbReference>
<proteinExistence type="predicted"/>
<evidence type="ECO:0000259" key="6">
    <source>
        <dbReference type="Pfam" id="PF07291"/>
    </source>
</evidence>
<dbReference type="STRING" id="1322246.BN4_12437"/>
<evidence type="ECO:0000313" key="7">
    <source>
        <dbReference type="EMBL" id="CCH49672.1"/>
    </source>
</evidence>
<feature type="transmembrane region" description="Helical" evidence="5">
    <location>
        <begin position="119"/>
        <end position="138"/>
    </location>
</feature>
<name>M1WTK6_PSEP2</name>
<feature type="transmembrane region" description="Helical" evidence="5">
    <location>
        <begin position="51"/>
        <end position="71"/>
    </location>
</feature>
<dbReference type="GO" id="GO:0030416">
    <property type="term" value="P:methylamine metabolic process"/>
    <property type="evidence" value="ECO:0007669"/>
    <property type="project" value="InterPro"/>
</dbReference>
<dbReference type="BioCyc" id="DPIE1322246:BN4_RS12230-MONOMER"/>
<evidence type="ECO:0000313" key="8">
    <source>
        <dbReference type="Proteomes" id="UP000011724"/>
    </source>
</evidence>
<dbReference type="Pfam" id="PF07291">
    <property type="entry name" value="MauE"/>
    <property type="match status" value="1"/>
</dbReference>
<sequence length="160" mass="17348">MLKVVSSKPLYIVLRVLLGGVFVYAGILKLADPAAFAQAIDGYGLVSWRMANLISRSLPVLEILSGIGLIFDVRGSLGMIVAQLLGFMGVLAYGIHMGLDVDCGCFGPSDPGAGAHGGLWGTLVRDMFMFAACLIIFWQRRVAGYFPRPLFRFNPFKTTE</sequence>
<dbReference type="UniPathway" id="UPA00895"/>
<evidence type="ECO:0000256" key="3">
    <source>
        <dbReference type="ARBA" id="ARBA00022989"/>
    </source>
</evidence>
<dbReference type="eggNOG" id="COG2259">
    <property type="taxonomic scope" value="Bacteria"/>
</dbReference>
<feature type="domain" description="Methylamine utilisation protein MauE" evidence="6">
    <location>
        <begin position="9"/>
        <end position="138"/>
    </location>
</feature>
<dbReference type="OrthoDB" id="5420183at2"/>